<feature type="domain" description="Thioesterase" evidence="3">
    <location>
        <begin position="66"/>
        <end position="195"/>
    </location>
</feature>
<evidence type="ECO:0000256" key="2">
    <source>
        <dbReference type="ARBA" id="ARBA00012480"/>
    </source>
</evidence>
<dbReference type="STRING" id="144197.ENSSPAP00000020847"/>
<dbReference type="PANTHER" id="PTHR11487">
    <property type="entry name" value="THIOESTERASE"/>
    <property type="match status" value="1"/>
</dbReference>
<dbReference type="AlphaFoldDB" id="A0A3B5B531"/>
<proteinExistence type="inferred from homology"/>
<dbReference type="GO" id="GO:0032787">
    <property type="term" value="P:monocarboxylic acid metabolic process"/>
    <property type="evidence" value="ECO:0007669"/>
    <property type="project" value="UniProtKB-ARBA"/>
</dbReference>
<dbReference type="GeneTree" id="ENSGT00390000015518"/>
<dbReference type="SUPFAM" id="SSF53474">
    <property type="entry name" value="alpha/beta-Hydrolases"/>
    <property type="match status" value="1"/>
</dbReference>
<evidence type="ECO:0000313" key="4">
    <source>
        <dbReference type="Ensembl" id="ENSSPAP00000020847.1"/>
    </source>
</evidence>
<dbReference type="Pfam" id="PF00975">
    <property type="entry name" value="Thioesterase"/>
    <property type="match status" value="1"/>
</dbReference>
<name>A0A3B5B531_9TELE</name>
<dbReference type="Gene3D" id="3.40.50.1820">
    <property type="entry name" value="alpha/beta hydrolase"/>
    <property type="match status" value="1"/>
</dbReference>
<comment type="similarity">
    <text evidence="1">Belongs to the thioesterase family.</text>
</comment>
<dbReference type="InterPro" id="IPR012223">
    <property type="entry name" value="TEII"/>
</dbReference>
<dbReference type="InterPro" id="IPR001031">
    <property type="entry name" value="Thioesterase"/>
</dbReference>
<evidence type="ECO:0000256" key="1">
    <source>
        <dbReference type="ARBA" id="ARBA00007169"/>
    </source>
</evidence>
<protein>
    <recommendedName>
        <fullName evidence="2">oleoyl-[acyl-carrier-protein] hydrolase</fullName>
        <ecNumber evidence="2">3.1.2.14</ecNumber>
    </recommendedName>
</protein>
<organism evidence="4">
    <name type="scientific">Stegastes partitus</name>
    <name type="common">bicolor damselfish</name>
    <dbReference type="NCBI Taxonomy" id="144197"/>
    <lineage>
        <taxon>Eukaryota</taxon>
        <taxon>Metazoa</taxon>
        <taxon>Chordata</taxon>
        <taxon>Craniata</taxon>
        <taxon>Vertebrata</taxon>
        <taxon>Euteleostomi</taxon>
        <taxon>Actinopterygii</taxon>
        <taxon>Neopterygii</taxon>
        <taxon>Teleostei</taxon>
        <taxon>Neoteleostei</taxon>
        <taxon>Acanthomorphata</taxon>
        <taxon>Ovalentaria</taxon>
        <taxon>Pomacentridae</taxon>
        <taxon>Stegastes</taxon>
    </lineage>
</organism>
<evidence type="ECO:0000259" key="3">
    <source>
        <dbReference type="Pfam" id="PF00975"/>
    </source>
</evidence>
<dbReference type="GO" id="GO:0008610">
    <property type="term" value="P:lipid biosynthetic process"/>
    <property type="evidence" value="ECO:0007669"/>
    <property type="project" value="TreeGrafter"/>
</dbReference>
<accession>A0A3B5B531</accession>
<dbReference type="PANTHER" id="PTHR11487:SF0">
    <property type="entry name" value="S-ACYL FATTY ACID SYNTHASE THIOESTERASE, MEDIUM CHAIN"/>
    <property type="match status" value="1"/>
</dbReference>
<dbReference type="Ensembl" id="ENSSPAT00000021163.1">
    <property type="protein sequence ID" value="ENSSPAP00000020847.1"/>
    <property type="gene ID" value="ENSSPAG00000015710.1"/>
</dbReference>
<reference evidence="4" key="1">
    <citation type="submission" date="2023-09" db="UniProtKB">
        <authorList>
            <consortium name="Ensembl"/>
        </authorList>
    </citation>
    <scope>IDENTIFICATION</scope>
</reference>
<dbReference type="InterPro" id="IPR029058">
    <property type="entry name" value="AB_hydrolase_fold"/>
</dbReference>
<dbReference type="EC" id="3.1.2.14" evidence="2"/>
<dbReference type="GO" id="GO:0016297">
    <property type="term" value="F:fatty acyl-[ACP] hydrolase activity"/>
    <property type="evidence" value="ECO:0007669"/>
    <property type="project" value="UniProtKB-EC"/>
</dbReference>
<sequence>MEKVISCFQKRPDAVSRLICFPWAGGGSIHYARWGNILSSSTEGYRPHLSYSMFMSSSEYFICFTFLFVTAVESETRITAPKRSEMSDEDFLSWLTSVGGTPAELLRNPDVLKLFLPSLRADLHVVENFRSDRPGAPFLSCPVTCFDGKQDVPHDLQAWKDVTSGDFTVKMLDGSHFYLKEPQNEKIILDYITKQLETTGMDYL</sequence>